<reference evidence="1 2" key="1">
    <citation type="submission" date="2019-12" db="EMBL/GenBank/DDBJ databases">
        <authorList>
            <person name="Alioto T."/>
            <person name="Alioto T."/>
            <person name="Gomez Garrido J."/>
        </authorList>
    </citation>
    <scope>NUCLEOTIDE SEQUENCE [LARGE SCALE GENOMIC DNA]</scope>
</reference>
<dbReference type="AlphaFoldDB" id="A0A8S0S1E0"/>
<dbReference type="EMBL" id="CACTIH010003805">
    <property type="protein sequence ID" value="CAA2985364.1"/>
    <property type="molecule type" value="Genomic_DNA"/>
</dbReference>
<keyword evidence="2" id="KW-1185">Reference proteome</keyword>
<accession>A0A8S0S1E0</accession>
<sequence>MVEIYVELVMVDIKGGGVIRGGGYGDGADGGGCRVRGGGNAERGGDLDGRGKDLCRGGDGDGGTQREGNGNLCGNGVDGGHCGSGTATGGEGGGDLGNGGVGEHGSRYLYEELEINKTTAIVLVSVMTMHGFTMIVAFAQARSVH</sequence>
<comment type="caution">
    <text evidence="1">The sequence shown here is derived from an EMBL/GenBank/DDBJ whole genome shotgun (WGS) entry which is preliminary data.</text>
</comment>
<dbReference type="Proteomes" id="UP000594638">
    <property type="component" value="Unassembled WGS sequence"/>
</dbReference>
<protein>
    <submittedName>
        <fullName evidence="1">Uncharacterized protein</fullName>
    </submittedName>
</protein>
<evidence type="ECO:0000313" key="2">
    <source>
        <dbReference type="Proteomes" id="UP000594638"/>
    </source>
</evidence>
<dbReference type="Gramene" id="OE9A121277T1">
    <property type="protein sequence ID" value="OE9A121277C1"/>
    <property type="gene ID" value="OE9A121277"/>
</dbReference>
<organism evidence="1 2">
    <name type="scientific">Olea europaea subsp. europaea</name>
    <dbReference type="NCBI Taxonomy" id="158383"/>
    <lineage>
        <taxon>Eukaryota</taxon>
        <taxon>Viridiplantae</taxon>
        <taxon>Streptophyta</taxon>
        <taxon>Embryophyta</taxon>
        <taxon>Tracheophyta</taxon>
        <taxon>Spermatophyta</taxon>
        <taxon>Magnoliopsida</taxon>
        <taxon>eudicotyledons</taxon>
        <taxon>Gunneridae</taxon>
        <taxon>Pentapetalae</taxon>
        <taxon>asterids</taxon>
        <taxon>lamiids</taxon>
        <taxon>Lamiales</taxon>
        <taxon>Oleaceae</taxon>
        <taxon>Oleeae</taxon>
        <taxon>Olea</taxon>
    </lineage>
</organism>
<proteinExistence type="predicted"/>
<gene>
    <name evidence="1" type="ORF">OLEA9_A121277</name>
</gene>
<name>A0A8S0S1E0_OLEEU</name>
<evidence type="ECO:0000313" key="1">
    <source>
        <dbReference type="EMBL" id="CAA2985364.1"/>
    </source>
</evidence>